<keyword evidence="3 6" id="KW-0547">Nucleotide-binding</keyword>
<feature type="coiled-coil region" evidence="8">
    <location>
        <begin position="205"/>
        <end position="300"/>
    </location>
</feature>
<evidence type="ECO:0000313" key="11">
    <source>
        <dbReference type="Proteomes" id="UP000195602"/>
    </source>
</evidence>
<evidence type="ECO:0000256" key="1">
    <source>
        <dbReference type="ARBA" id="ARBA00010899"/>
    </source>
</evidence>
<evidence type="ECO:0000256" key="4">
    <source>
        <dbReference type="ARBA" id="ARBA00022840"/>
    </source>
</evidence>
<evidence type="ECO:0000256" key="7">
    <source>
        <dbReference type="RuleBase" id="RU000394"/>
    </source>
</evidence>
<dbReference type="InterPro" id="IPR036961">
    <property type="entry name" value="Kinesin_motor_dom_sf"/>
</dbReference>
<feature type="coiled-coil region" evidence="8">
    <location>
        <begin position="54"/>
        <end position="123"/>
    </location>
</feature>
<dbReference type="InterPro" id="IPR027417">
    <property type="entry name" value="P-loop_NTPase"/>
</dbReference>
<evidence type="ECO:0000256" key="8">
    <source>
        <dbReference type="SAM" id="Coils"/>
    </source>
</evidence>
<sequence length="685" mass="77404">MSVSTKDVGHDISRIRKAQSGDLLSPSKKLKIVERYRMTGQDFRTRFASSSLDSLSANRRIQSLEHDINELQESLASTNKHIMVFKTSMSNKELENCKLEDDMVKLDQELEHSSNDVEKLQEYEADSLLSLQKMYERRIKEQNVCHDERLMKLKEDTSDTIKAAIVKAKQDALQKKSLLQTEVSSLNISIRGHSTDTTRKLIKLKEDHHKKLLELKANMDQIITELSQEKESIEKETSNKEADLEHLRSISIVNLQSEVDSLNLKLTTLRNQYAQNETEIKQLKESLHTMHQKVEELRSSCGSKLKVIEEYRTSASVLKSHFPLLEEQRRVLHNRVQEIKGNIRVFCRIRPVADGSDSLSSFQLSAEGNLNEHGKEVLTVSNSETPSNSTQFYLSSKKSNAYQFQFDKLFGMEKSNLDIFPEISQLIQSSLDGYNVCVFAYGQTGSGKTWTMAHKDDGMIPLSFKKIFEDINDLKAQGWVYDVEGQFVEIYNEQIGDLLAASHGNIKCEIKHDDESKHTTVTNVTTAKMHSEEEALRFLVNATKNRSTASTMANERSSRSHLVFMLKIKGVHHKSGKVSAGTLNLIDLAGSERLKSSQAKGSRLKETQSINKSLSCLGDVISGLAQNNAQHIPYRNSKLTYLLKHSLGGDSKTLMFVNISPLKANLSESINSLRFATKVNSTKLQ</sequence>
<dbReference type="GO" id="GO:0007018">
    <property type="term" value="P:microtubule-based movement"/>
    <property type="evidence" value="ECO:0007669"/>
    <property type="project" value="InterPro"/>
</dbReference>
<dbReference type="GO" id="GO:0008017">
    <property type="term" value="F:microtubule binding"/>
    <property type="evidence" value="ECO:0007669"/>
    <property type="project" value="InterPro"/>
</dbReference>
<dbReference type="SMART" id="SM00129">
    <property type="entry name" value="KISc"/>
    <property type="match status" value="1"/>
</dbReference>
<comment type="caution">
    <text evidence="10">The sequence shown here is derived from an EMBL/GenBank/DDBJ whole genome shotgun (WGS) entry which is preliminary data.</text>
</comment>
<keyword evidence="2 7" id="KW-0493">Microtubule</keyword>
<dbReference type="PANTHER" id="PTHR47972">
    <property type="entry name" value="KINESIN-LIKE PROTEIN KLP-3"/>
    <property type="match status" value="1"/>
</dbReference>
<evidence type="ECO:0000256" key="3">
    <source>
        <dbReference type="ARBA" id="ARBA00022741"/>
    </source>
</evidence>
<dbReference type="InterPro" id="IPR001752">
    <property type="entry name" value="Kinesin_motor_dom"/>
</dbReference>
<dbReference type="InterPro" id="IPR027640">
    <property type="entry name" value="Kinesin-like_fam"/>
</dbReference>
<dbReference type="PROSITE" id="PS50067">
    <property type="entry name" value="KINESIN_MOTOR_2"/>
    <property type="match status" value="1"/>
</dbReference>
<dbReference type="GO" id="GO:0003777">
    <property type="term" value="F:microtubule motor activity"/>
    <property type="evidence" value="ECO:0007669"/>
    <property type="project" value="InterPro"/>
</dbReference>
<keyword evidence="4 6" id="KW-0067">ATP-binding</keyword>
<dbReference type="PANTHER" id="PTHR47972:SF45">
    <property type="entry name" value="PROTEIN CLARET SEGREGATIONAL"/>
    <property type="match status" value="1"/>
</dbReference>
<dbReference type="AlphaFoldDB" id="A0AA91PXW2"/>
<dbReference type="Gene3D" id="3.40.850.10">
    <property type="entry name" value="Kinesin motor domain"/>
    <property type="match status" value="1"/>
</dbReference>
<dbReference type="KEGG" id="clus:A9F13_13g00803"/>
<feature type="domain" description="Kinesin motor" evidence="9">
    <location>
        <begin position="342"/>
        <end position="682"/>
    </location>
</feature>
<organism evidence="10 11">
    <name type="scientific">Clavispora lusitaniae</name>
    <name type="common">Candida lusitaniae</name>
    <dbReference type="NCBI Taxonomy" id="36911"/>
    <lineage>
        <taxon>Eukaryota</taxon>
        <taxon>Fungi</taxon>
        <taxon>Dikarya</taxon>
        <taxon>Ascomycota</taxon>
        <taxon>Saccharomycotina</taxon>
        <taxon>Pichiomycetes</taxon>
        <taxon>Metschnikowiaceae</taxon>
        <taxon>Clavispora</taxon>
    </lineage>
</organism>
<protein>
    <recommendedName>
        <fullName evidence="7">Kinesin-like protein</fullName>
    </recommendedName>
</protein>
<dbReference type="Pfam" id="PF00225">
    <property type="entry name" value="Kinesin"/>
    <property type="match status" value="1"/>
</dbReference>
<dbReference type="SUPFAM" id="SSF52540">
    <property type="entry name" value="P-loop containing nucleoside triphosphate hydrolases"/>
    <property type="match status" value="1"/>
</dbReference>
<dbReference type="GO" id="GO:0005524">
    <property type="term" value="F:ATP binding"/>
    <property type="evidence" value="ECO:0007669"/>
    <property type="project" value="UniProtKB-UniRule"/>
</dbReference>
<evidence type="ECO:0000259" key="9">
    <source>
        <dbReference type="PROSITE" id="PS50067"/>
    </source>
</evidence>
<dbReference type="InterPro" id="IPR019821">
    <property type="entry name" value="Kinesin_motor_CS"/>
</dbReference>
<dbReference type="GO" id="GO:0005874">
    <property type="term" value="C:microtubule"/>
    <property type="evidence" value="ECO:0007669"/>
    <property type="project" value="UniProtKB-KW"/>
</dbReference>
<comment type="similarity">
    <text evidence="1">Belongs to the TRAFAC class myosin-kinesin ATPase superfamily. Kinesin family. KIN-14 subfamily.</text>
</comment>
<evidence type="ECO:0000256" key="5">
    <source>
        <dbReference type="ARBA" id="ARBA00023175"/>
    </source>
</evidence>
<proteinExistence type="inferred from homology"/>
<feature type="binding site" evidence="6">
    <location>
        <begin position="442"/>
        <end position="449"/>
    </location>
    <ligand>
        <name>ATP</name>
        <dbReference type="ChEBI" id="CHEBI:30616"/>
    </ligand>
</feature>
<evidence type="ECO:0000256" key="2">
    <source>
        <dbReference type="ARBA" id="ARBA00022701"/>
    </source>
</evidence>
<keyword evidence="5 6" id="KW-0505">Motor protein</keyword>
<dbReference type="PRINTS" id="PR00380">
    <property type="entry name" value="KINESINHEAVY"/>
</dbReference>
<name>A0AA91PXW2_CLALS</name>
<accession>A0AA91PXW2</accession>
<dbReference type="EMBL" id="LYUB02000013">
    <property type="protein sequence ID" value="OVF07380.1"/>
    <property type="molecule type" value="Genomic_DNA"/>
</dbReference>
<dbReference type="Proteomes" id="UP000195602">
    <property type="component" value="Unassembled WGS sequence"/>
</dbReference>
<evidence type="ECO:0000313" key="10">
    <source>
        <dbReference type="EMBL" id="OVF07380.1"/>
    </source>
</evidence>
<gene>
    <name evidence="10" type="ORF">A9F13_13g00803</name>
</gene>
<keyword evidence="8" id="KW-0175">Coiled coil</keyword>
<dbReference type="PROSITE" id="PS00411">
    <property type="entry name" value="KINESIN_MOTOR_1"/>
    <property type="match status" value="1"/>
</dbReference>
<evidence type="ECO:0000256" key="6">
    <source>
        <dbReference type="PROSITE-ProRule" id="PRU00283"/>
    </source>
</evidence>
<reference evidence="10 11" key="1">
    <citation type="submission" date="2017-04" db="EMBL/GenBank/DDBJ databases">
        <title>Draft genome of the yeast Clavispora lusitaniae type strain CBS 6936.</title>
        <authorList>
            <person name="Durrens P."/>
            <person name="Klopp C."/>
            <person name="Biteau N."/>
            <person name="Fitton-Ouhabi V."/>
            <person name="Dementhon K."/>
            <person name="Accoceberry I."/>
            <person name="Sherman D.J."/>
            <person name="Noel T."/>
        </authorList>
    </citation>
    <scope>NUCLEOTIDE SEQUENCE [LARGE SCALE GENOMIC DNA]</scope>
    <source>
        <strain evidence="10 11">CBS 6936</strain>
    </source>
</reference>